<proteinExistence type="predicted"/>
<sequence length="72" mass="8083">MVAHARDTDSTNEGLSENLQTAAEEPTRFRKLHPILVDAEKASIQRPCSNPRQNSHSLNYTNSFIGERKCSL</sequence>
<name>A0A1P8WFQ6_9PLAN</name>
<dbReference type="EMBL" id="CP017641">
    <property type="protein sequence ID" value="APZ92899.1"/>
    <property type="molecule type" value="Genomic_DNA"/>
</dbReference>
<reference evidence="2 3" key="1">
    <citation type="journal article" date="2016" name="Front. Microbiol.">
        <title>Fuerstia marisgermanicae gen. nov., sp. nov., an Unusual Member of the Phylum Planctomycetes from the German Wadden Sea.</title>
        <authorList>
            <person name="Kohn T."/>
            <person name="Heuer A."/>
            <person name="Jogler M."/>
            <person name="Vollmers J."/>
            <person name="Boedeker C."/>
            <person name="Bunk B."/>
            <person name="Rast P."/>
            <person name="Borchert D."/>
            <person name="Glockner I."/>
            <person name="Freese H.M."/>
            <person name="Klenk H.P."/>
            <person name="Overmann J."/>
            <person name="Kaster A.K."/>
            <person name="Rohde M."/>
            <person name="Wiegand S."/>
            <person name="Jogler C."/>
        </authorList>
    </citation>
    <scope>NUCLEOTIDE SEQUENCE [LARGE SCALE GENOMIC DNA]</scope>
    <source>
        <strain evidence="2 3">NH11</strain>
    </source>
</reference>
<dbReference type="KEGG" id="fmr:Fuma_02511"/>
<dbReference type="Proteomes" id="UP000187735">
    <property type="component" value="Chromosome"/>
</dbReference>
<gene>
    <name evidence="2" type="ORF">Fuma_02511</name>
</gene>
<evidence type="ECO:0000313" key="2">
    <source>
        <dbReference type="EMBL" id="APZ92899.1"/>
    </source>
</evidence>
<evidence type="ECO:0000313" key="3">
    <source>
        <dbReference type="Proteomes" id="UP000187735"/>
    </source>
</evidence>
<organism evidence="2 3">
    <name type="scientific">Fuerstiella marisgermanici</name>
    <dbReference type="NCBI Taxonomy" id="1891926"/>
    <lineage>
        <taxon>Bacteria</taxon>
        <taxon>Pseudomonadati</taxon>
        <taxon>Planctomycetota</taxon>
        <taxon>Planctomycetia</taxon>
        <taxon>Planctomycetales</taxon>
        <taxon>Planctomycetaceae</taxon>
        <taxon>Fuerstiella</taxon>
    </lineage>
</organism>
<evidence type="ECO:0000256" key="1">
    <source>
        <dbReference type="SAM" id="MobiDB-lite"/>
    </source>
</evidence>
<feature type="compositionally biased region" description="Polar residues" evidence="1">
    <location>
        <begin position="11"/>
        <end position="21"/>
    </location>
</feature>
<protein>
    <submittedName>
        <fullName evidence="2">Uncharacterized protein</fullName>
    </submittedName>
</protein>
<dbReference type="AlphaFoldDB" id="A0A1P8WFQ6"/>
<feature type="region of interest" description="Disordered" evidence="1">
    <location>
        <begin position="1"/>
        <end position="27"/>
    </location>
</feature>
<keyword evidence="3" id="KW-1185">Reference proteome</keyword>
<accession>A0A1P8WFQ6</accession>